<evidence type="ECO:0008006" key="4">
    <source>
        <dbReference type="Google" id="ProtNLM"/>
    </source>
</evidence>
<proteinExistence type="predicted"/>
<accession>A0ABD5T1Q0</accession>
<evidence type="ECO:0000256" key="1">
    <source>
        <dbReference type="SAM" id="MobiDB-lite"/>
    </source>
</evidence>
<evidence type="ECO:0000313" key="2">
    <source>
        <dbReference type="EMBL" id="MFC6771214.1"/>
    </source>
</evidence>
<comment type="caution">
    <text evidence="2">The sequence shown here is derived from an EMBL/GenBank/DDBJ whole genome shotgun (WGS) entry which is preliminary data.</text>
</comment>
<reference evidence="2 3" key="1">
    <citation type="journal article" date="2019" name="Int. J. Syst. Evol. Microbiol.">
        <title>The Global Catalogue of Microorganisms (GCM) 10K type strain sequencing project: providing services to taxonomists for standard genome sequencing and annotation.</title>
        <authorList>
            <consortium name="The Broad Institute Genomics Platform"/>
            <consortium name="The Broad Institute Genome Sequencing Center for Infectious Disease"/>
            <person name="Wu L."/>
            <person name="Ma J."/>
        </authorList>
    </citation>
    <scope>NUCLEOTIDE SEQUENCE [LARGE SCALE GENOMIC DNA]</scope>
    <source>
        <strain evidence="2 3">PJ61</strain>
    </source>
</reference>
<keyword evidence="3" id="KW-1185">Reference proteome</keyword>
<name>A0ABD5T1Q0_9EURY</name>
<gene>
    <name evidence="2" type="ORF">ACFQDD_06740</name>
</gene>
<dbReference type="InterPro" id="IPR013783">
    <property type="entry name" value="Ig-like_fold"/>
</dbReference>
<feature type="compositionally biased region" description="Acidic residues" evidence="1">
    <location>
        <begin position="471"/>
        <end position="485"/>
    </location>
</feature>
<organism evidence="2 3">
    <name type="scientific">Halorubrum pallidum</name>
    <dbReference type="NCBI Taxonomy" id="1526114"/>
    <lineage>
        <taxon>Archaea</taxon>
        <taxon>Methanobacteriati</taxon>
        <taxon>Methanobacteriota</taxon>
        <taxon>Stenosarchaea group</taxon>
        <taxon>Halobacteria</taxon>
        <taxon>Halobacteriales</taxon>
        <taxon>Haloferacaceae</taxon>
        <taxon>Halorubrum</taxon>
    </lineage>
</organism>
<sequence>MPPSPTEQLHDVIVGLVWLRRVLRDAGGESRFQGRLTGVVVGCLVVSLLLASAGPIVAPAAAQEESTISIDVAIDGEQVSDGGDRIVQSDPTANVTAESNATIDLVEIRVDGEIRHSYRPENRSFSRAVPLELGLNDNTVEVIADGDRVSTFEATVTKRTGAPRVKYASPFTTTVKGGPPDETTVPTGKVTIAGSLHTVSTVDRVTIERTFTYDVDDESNETDRDLYRIDDPGEEFSQDLRLGVGENEITMEYVDAAGKSNTDEFTLVVDDETTPTIDLDAPNVTYSDSARIRASVSDETKLDRVAIERVDTNGSQVLLSETNPEPDTERLNVSVDTRVKLYHTDEPNEFRFVAEDTAGNTAEQEFSIEHDPNPQVAIAANETNATAETTHVAGTITGADVTRVTLETINTDSGERLDIERVHETTDPAENVTFNRTLAAAPGQTVANLIVTYDGGKQYTESITPRVDESTASEDRDEGDGDSDSDATATIENPETDDSEPSDGDAENGDATDDSTPDTDESDDDSDGDDGFLPIPFGVGTRETLGGIVVVGSVYLLGVRV</sequence>
<dbReference type="Gene3D" id="2.60.40.10">
    <property type="entry name" value="Immunoglobulins"/>
    <property type="match status" value="1"/>
</dbReference>
<feature type="region of interest" description="Disordered" evidence="1">
    <location>
        <begin position="460"/>
        <end position="539"/>
    </location>
</feature>
<protein>
    <recommendedName>
        <fullName evidence="4">PGF-CTERM sorting domain-containing protein</fullName>
    </recommendedName>
</protein>
<dbReference type="AlphaFoldDB" id="A0ABD5T1Q0"/>
<feature type="compositionally biased region" description="Acidic residues" evidence="1">
    <location>
        <begin position="494"/>
        <end position="530"/>
    </location>
</feature>
<dbReference type="Proteomes" id="UP001596274">
    <property type="component" value="Unassembled WGS sequence"/>
</dbReference>
<dbReference type="EMBL" id="JBHSWT010000306">
    <property type="protein sequence ID" value="MFC6771214.1"/>
    <property type="molecule type" value="Genomic_DNA"/>
</dbReference>
<evidence type="ECO:0000313" key="3">
    <source>
        <dbReference type="Proteomes" id="UP001596274"/>
    </source>
</evidence>